<name>A0A163KCZ5_DIDRA</name>
<dbReference type="Proteomes" id="UP000076837">
    <property type="component" value="Unassembled WGS sequence"/>
</dbReference>
<evidence type="ECO:0000313" key="2">
    <source>
        <dbReference type="Proteomes" id="UP000076837"/>
    </source>
</evidence>
<comment type="caution">
    <text evidence="1">The sequence shown here is derived from an EMBL/GenBank/DDBJ whole genome shotgun (WGS) entry which is preliminary data.</text>
</comment>
<dbReference type="Gene3D" id="2.80.10.50">
    <property type="match status" value="1"/>
</dbReference>
<reference evidence="1 2" key="1">
    <citation type="journal article" date="2016" name="Sci. Rep.">
        <title>Draft genome sequencing and secretome analysis of fungal phytopathogen Ascochyta rabiei provides insight into the necrotrophic effector repertoire.</title>
        <authorList>
            <person name="Verma S."/>
            <person name="Gazara R.K."/>
            <person name="Nizam S."/>
            <person name="Parween S."/>
            <person name="Chattopadhyay D."/>
            <person name="Verma P.K."/>
        </authorList>
    </citation>
    <scope>NUCLEOTIDE SEQUENCE [LARGE SCALE GENOMIC DNA]</scope>
    <source>
        <strain evidence="1 2">ArDII</strain>
    </source>
</reference>
<accession>A0A163KCZ5</accession>
<dbReference type="Pfam" id="PF16850">
    <property type="entry name" value="Inhibitor_I66"/>
    <property type="match status" value="1"/>
</dbReference>
<protein>
    <submittedName>
        <fullName evidence="1">Uncharacterized protein</fullName>
    </submittedName>
</protein>
<dbReference type="InterPro" id="IPR031755">
    <property type="entry name" value="Inhibitor_I66"/>
</dbReference>
<dbReference type="AlphaFoldDB" id="A0A163KCZ5"/>
<organism evidence="1 2">
    <name type="scientific">Didymella rabiei</name>
    <name type="common">Chickpea ascochyta blight fungus</name>
    <name type="synonym">Mycosphaerella rabiei</name>
    <dbReference type="NCBI Taxonomy" id="5454"/>
    <lineage>
        <taxon>Eukaryota</taxon>
        <taxon>Fungi</taxon>
        <taxon>Dikarya</taxon>
        <taxon>Ascomycota</taxon>
        <taxon>Pezizomycotina</taxon>
        <taxon>Dothideomycetes</taxon>
        <taxon>Pleosporomycetidae</taxon>
        <taxon>Pleosporales</taxon>
        <taxon>Pleosporineae</taxon>
        <taxon>Didymellaceae</taxon>
        <taxon>Ascochyta</taxon>
    </lineage>
</organism>
<sequence>MDSLDTPFIIELNGSPIASVGNSVEDRIQAKIGSEAAVFTLQDGRLRQGDWILGRNSTENRSMLPKEIYWFKSSADGEKKVSPVAAHQDGDSILLKFNGSSLMLDDDRIFADLLGDDQTKVVVKLQS</sequence>
<proteinExistence type="predicted"/>
<keyword evidence="2" id="KW-1185">Reference proteome</keyword>
<dbReference type="EMBL" id="JYNV01000089">
    <property type="protein sequence ID" value="KZM26921.1"/>
    <property type="molecule type" value="Genomic_DNA"/>
</dbReference>
<evidence type="ECO:0000313" key="1">
    <source>
        <dbReference type="EMBL" id="KZM26921.1"/>
    </source>
</evidence>
<gene>
    <name evidence="1" type="ORF">ST47_g1931</name>
</gene>